<accession>A0ABQ2YWV0</accession>
<dbReference type="RefSeq" id="WP_189374803.1">
    <property type="nucleotide sequence ID" value="NZ_BMYW01000009.1"/>
</dbReference>
<reference evidence="2" key="1">
    <citation type="journal article" date="2019" name="Int. J. Syst. Evol. Microbiol.">
        <title>The Global Catalogue of Microorganisms (GCM) 10K type strain sequencing project: providing services to taxonomists for standard genome sequencing and annotation.</title>
        <authorList>
            <consortium name="The Broad Institute Genomics Platform"/>
            <consortium name="The Broad Institute Genome Sequencing Center for Infectious Disease"/>
            <person name="Wu L."/>
            <person name="Ma J."/>
        </authorList>
    </citation>
    <scope>NUCLEOTIDE SEQUENCE [LARGE SCALE GENOMIC DNA]</scope>
    <source>
        <strain evidence="2">KCTC 32041</strain>
    </source>
</reference>
<comment type="caution">
    <text evidence="1">The sequence shown here is derived from an EMBL/GenBank/DDBJ whole genome shotgun (WGS) entry which is preliminary data.</text>
</comment>
<gene>
    <name evidence="1" type="ORF">GCM10011290_25400</name>
</gene>
<evidence type="ECO:0000313" key="2">
    <source>
        <dbReference type="Proteomes" id="UP000600877"/>
    </source>
</evidence>
<organism evidence="1 2">
    <name type="scientific">Vogesella alkaliphila</name>
    <dbReference type="NCBI Taxonomy" id="1193621"/>
    <lineage>
        <taxon>Bacteria</taxon>
        <taxon>Pseudomonadati</taxon>
        <taxon>Pseudomonadota</taxon>
        <taxon>Betaproteobacteria</taxon>
        <taxon>Neisseriales</taxon>
        <taxon>Chromobacteriaceae</taxon>
        <taxon>Vogesella</taxon>
    </lineage>
</organism>
<sequence>MPHSCPPFVRLGLLLASASLGGCITIQALPNPVREVFTFGFSTATEMQAMAEKARQASERRLAPYAQLCIEWNERVTVPDFLSVVEDALRRRGVASQVYAPGTLPAGCVALSYAASRAWEQDFPYMNHATLVLRKDGAVLARVVYEPRRLGFDKWASTEAKLIFLIDQLLFGGGGPRDAR</sequence>
<keyword evidence="2" id="KW-1185">Reference proteome</keyword>
<protein>
    <recommendedName>
        <fullName evidence="3">DUF4136 domain-containing protein</fullName>
    </recommendedName>
</protein>
<evidence type="ECO:0000313" key="1">
    <source>
        <dbReference type="EMBL" id="GGX96432.1"/>
    </source>
</evidence>
<evidence type="ECO:0008006" key="3">
    <source>
        <dbReference type="Google" id="ProtNLM"/>
    </source>
</evidence>
<dbReference type="Proteomes" id="UP000600877">
    <property type="component" value="Unassembled WGS sequence"/>
</dbReference>
<name>A0ABQ2YWV0_9NEIS</name>
<dbReference type="EMBL" id="BMYW01000009">
    <property type="protein sequence ID" value="GGX96432.1"/>
    <property type="molecule type" value="Genomic_DNA"/>
</dbReference>
<proteinExistence type="predicted"/>